<organism evidence="1 2">
    <name type="scientific">Candidozyma auris</name>
    <name type="common">Yeast</name>
    <name type="synonym">Candida auris</name>
    <dbReference type="NCBI Taxonomy" id="498019"/>
    <lineage>
        <taxon>Eukaryota</taxon>
        <taxon>Fungi</taxon>
        <taxon>Dikarya</taxon>
        <taxon>Ascomycota</taxon>
        <taxon>Saccharomycotina</taxon>
        <taxon>Pichiomycetes</taxon>
        <taxon>Metschnikowiaceae</taxon>
        <taxon>Candidozyma</taxon>
    </lineage>
</organism>
<dbReference type="VEuPathDB" id="FungiDB:QG37_01170"/>
<accession>A0A0L0P6A1</accession>
<sequence length="46" mass="5273">MLRWNSKGWEESGGRPLAGVQPVACRTEQEWVKLSNEKLGILIIEY</sequence>
<protein>
    <submittedName>
        <fullName evidence="1">Uncharacterized protein</fullName>
    </submittedName>
</protein>
<dbReference type="Proteomes" id="UP000037122">
    <property type="component" value="Unassembled WGS sequence"/>
</dbReference>
<dbReference type="EMBL" id="LGST01000008">
    <property type="protein sequence ID" value="KNE01829.1"/>
    <property type="molecule type" value="Genomic_DNA"/>
</dbReference>
<evidence type="ECO:0000313" key="2">
    <source>
        <dbReference type="Proteomes" id="UP000037122"/>
    </source>
</evidence>
<name>A0A0L0P6A1_CANAR</name>
<reference evidence="2" key="1">
    <citation type="journal article" date="2015" name="BMC Genomics">
        <title>Draft genome of a commonly misdiagnosed multidrug resistant pathogen Candida auris.</title>
        <authorList>
            <person name="Chatterjee S."/>
            <person name="Alampalli S.V."/>
            <person name="Nageshan R.K."/>
            <person name="Chettiar S.T."/>
            <person name="Joshi S."/>
            <person name="Tatu U.S."/>
        </authorList>
    </citation>
    <scope>NUCLEOTIDE SEQUENCE [LARGE SCALE GENOMIC DNA]</scope>
    <source>
        <strain evidence="2">6684</strain>
    </source>
</reference>
<gene>
    <name evidence="1" type="ORF">QG37_01170</name>
</gene>
<comment type="caution">
    <text evidence="1">The sequence shown here is derived from an EMBL/GenBank/DDBJ whole genome shotgun (WGS) entry which is preliminary data.</text>
</comment>
<evidence type="ECO:0000313" key="1">
    <source>
        <dbReference type="EMBL" id="KNE01829.1"/>
    </source>
</evidence>
<proteinExistence type="predicted"/>
<dbReference type="AlphaFoldDB" id="A0A0L0P6A1"/>